<dbReference type="EMBL" id="LXQA010447981">
    <property type="protein sequence ID" value="MCI52484.1"/>
    <property type="molecule type" value="Genomic_DNA"/>
</dbReference>
<proteinExistence type="predicted"/>
<evidence type="ECO:0000256" key="1">
    <source>
        <dbReference type="SAM" id="MobiDB-lite"/>
    </source>
</evidence>
<sequence length="78" mass="8611">MVPNTKRKTQQTQNSTNPKRKTLFFLGFLLFSIPSSSSIPSSILIVPEDQKRRVANEPSLSSNKSTGGWGCTCRHSDA</sequence>
<keyword evidence="4" id="KW-1185">Reference proteome</keyword>
<comment type="caution">
    <text evidence="3">The sequence shown here is derived from an EMBL/GenBank/DDBJ whole genome shotgun (WGS) entry which is preliminary data.</text>
</comment>
<keyword evidence="2" id="KW-0732">Signal</keyword>
<feature type="chain" id="PRO_5017245919" evidence="2">
    <location>
        <begin position="39"/>
        <end position="78"/>
    </location>
</feature>
<name>A0A392SW85_9FABA</name>
<evidence type="ECO:0000256" key="2">
    <source>
        <dbReference type="SAM" id="SignalP"/>
    </source>
</evidence>
<evidence type="ECO:0000313" key="4">
    <source>
        <dbReference type="Proteomes" id="UP000265520"/>
    </source>
</evidence>
<reference evidence="3 4" key="1">
    <citation type="journal article" date="2018" name="Front. Plant Sci.">
        <title>Red Clover (Trifolium pratense) and Zigzag Clover (T. medium) - A Picture of Genomic Similarities and Differences.</title>
        <authorList>
            <person name="Dluhosova J."/>
            <person name="Istvanek J."/>
            <person name="Nedelnik J."/>
            <person name="Repkova J."/>
        </authorList>
    </citation>
    <scope>NUCLEOTIDE SEQUENCE [LARGE SCALE GENOMIC DNA]</scope>
    <source>
        <strain evidence="4">cv. 10/8</strain>
        <tissue evidence="3">Leaf</tissue>
    </source>
</reference>
<dbReference type="AlphaFoldDB" id="A0A392SW85"/>
<protein>
    <submittedName>
        <fullName evidence="3">Uncharacterized protein</fullName>
    </submittedName>
</protein>
<feature type="region of interest" description="Disordered" evidence="1">
    <location>
        <begin position="52"/>
        <end position="78"/>
    </location>
</feature>
<evidence type="ECO:0000313" key="3">
    <source>
        <dbReference type="EMBL" id="MCI52484.1"/>
    </source>
</evidence>
<accession>A0A392SW85</accession>
<dbReference type="Proteomes" id="UP000265520">
    <property type="component" value="Unassembled WGS sequence"/>
</dbReference>
<organism evidence="3 4">
    <name type="scientific">Trifolium medium</name>
    <dbReference type="NCBI Taxonomy" id="97028"/>
    <lineage>
        <taxon>Eukaryota</taxon>
        <taxon>Viridiplantae</taxon>
        <taxon>Streptophyta</taxon>
        <taxon>Embryophyta</taxon>
        <taxon>Tracheophyta</taxon>
        <taxon>Spermatophyta</taxon>
        <taxon>Magnoliopsida</taxon>
        <taxon>eudicotyledons</taxon>
        <taxon>Gunneridae</taxon>
        <taxon>Pentapetalae</taxon>
        <taxon>rosids</taxon>
        <taxon>fabids</taxon>
        <taxon>Fabales</taxon>
        <taxon>Fabaceae</taxon>
        <taxon>Papilionoideae</taxon>
        <taxon>50 kb inversion clade</taxon>
        <taxon>NPAAA clade</taxon>
        <taxon>Hologalegina</taxon>
        <taxon>IRL clade</taxon>
        <taxon>Trifolieae</taxon>
        <taxon>Trifolium</taxon>
    </lineage>
</organism>
<feature type="signal peptide" evidence="2">
    <location>
        <begin position="1"/>
        <end position="38"/>
    </location>
</feature>